<dbReference type="Proteomes" id="UP001328107">
    <property type="component" value="Unassembled WGS sequence"/>
</dbReference>
<accession>A0AAN4ZPI8</accession>
<reference evidence="2" key="1">
    <citation type="submission" date="2022-10" db="EMBL/GenBank/DDBJ databases">
        <title>Genome assembly of Pristionchus species.</title>
        <authorList>
            <person name="Yoshida K."/>
            <person name="Sommer R.J."/>
        </authorList>
    </citation>
    <scope>NUCLEOTIDE SEQUENCE [LARGE SCALE GENOMIC DNA]</scope>
    <source>
        <strain evidence="2">RS5460</strain>
    </source>
</reference>
<organism evidence="1 2">
    <name type="scientific">Pristionchus mayeri</name>
    <dbReference type="NCBI Taxonomy" id="1317129"/>
    <lineage>
        <taxon>Eukaryota</taxon>
        <taxon>Metazoa</taxon>
        <taxon>Ecdysozoa</taxon>
        <taxon>Nematoda</taxon>
        <taxon>Chromadorea</taxon>
        <taxon>Rhabditida</taxon>
        <taxon>Rhabditina</taxon>
        <taxon>Diplogasteromorpha</taxon>
        <taxon>Diplogasteroidea</taxon>
        <taxon>Neodiplogasteridae</taxon>
        <taxon>Pristionchus</taxon>
    </lineage>
</organism>
<name>A0AAN4ZPI8_9BILA</name>
<evidence type="ECO:0000313" key="2">
    <source>
        <dbReference type="Proteomes" id="UP001328107"/>
    </source>
</evidence>
<comment type="caution">
    <text evidence="1">The sequence shown here is derived from an EMBL/GenBank/DDBJ whole genome shotgun (WGS) entry which is preliminary data.</text>
</comment>
<dbReference type="AlphaFoldDB" id="A0AAN4ZPI8"/>
<gene>
    <name evidence="1" type="ORF">PMAYCL1PPCAC_10980</name>
</gene>
<keyword evidence="2" id="KW-1185">Reference proteome</keyword>
<evidence type="ECO:0000313" key="1">
    <source>
        <dbReference type="EMBL" id="GMR40785.1"/>
    </source>
</evidence>
<proteinExistence type="predicted"/>
<dbReference type="EMBL" id="BTRK01000003">
    <property type="protein sequence ID" value="GMR40785.1"/>
    <property type="molecule type" value="Genomic_DNA"/>
</dbReference>
<protein>
    <submittedName>
        <fullName evidence="1">Uncharacterized protein</fullName>
    </submittedName>
</protein>
<sequence>RERSIHCVISRRLLSLFSKTSSRRDKRGRKLMSWLESDEVCNDVFQWLDRIVETTSGITQEDAEELSAFAKTIHAATTATGPTQE</sequence>
<feature type="non-terminal residue" evidence="1">
    <location>
        <position position="1"/>
    </location>
</feature>